<dbReference type="Gene3D" id="2.130.10.10">
    <property type="entry name" value="YVTN repeat-like/Quinoprotein amine dehydrogenase"/>
    <property type="match status" value="1"/>
</dbReference>
<feature type="compositionally biased region" description="Low complexity" evidence="6">
    <location>
        <begin position="803"/>
        <end position="816"/>
    </location>
</feature>
<dbReference type="AlphaFoldDB" id="A0A7I8V896"/>
<evidence type="ECO:0000256" key="6">
    <source>
        <dbReference type="SAM" id="MobiDB-lite"/>
    </source>
</evidence>
<feature type="compositionally biased region" description="Low complexity" evidence="6">
    <location>
        <begin position="848"/>
        <end position="861"/>
    </location>
</feature>
<organism evidence="9 10">
    <name type="scientific">Dimorphilus gyrociliatus</name>
    <dbReference type="NCBI Taxonomy" id="2664684"/>
    <lineage>
        <taxon>Eukaryota</taxon>
        <taxon>Metazoa</taxon>
        <taxon>Spiralia</taxon>
        <taxon>Lophotrochozoa</taxon>
        <taxon>Annelida</taxon>
        <taxon>Polychaeta</taxon>
        <taxon>Polychaeta incertae sedis</taxon>
        <taxon>Dinophilidae</taxon>
        <taxon>Dimorphilus</taxon>
    </lineage>
</organism>
<protein>
    <submittedName>
        <fullName evidence="9">DgyrCDS1778</fullName>
    </submittedName>
</protein>
<evidence type="ECO:0000313" key="10">
    <source>
        <dbReference type="Proteomes" id="UP000549394"/>
    </source>
</evidence>
<dbReference type="InterPro" id="IPR036322">
    <property type="entry name" value="WD40_repeat_dom_sf"/>
</dbReference>
<evidence type="ECO:0000256" key="2">
    <source>
        <dbReference type="ARBA" id="ARBA00009866"/>
    </source>
</evidence>
<evidence type="ECO:0000259" key="8">
    <source>
        <dbReference type="PROSITE" id="PS51777"/>
    </source>
</evidence>
<name>A0A7I8V896_9ANNE</name>
<feature type="region of interest" description="Disordered" evidence="6">
    <location>
        <begin position="685"/>
        <end position="711"/>
    </location>
</feature>
<comment type="caution">
    <text evidence="9">The sequence shown here is derived from an EMBL/GenBank/DDBJ whole genome shotgun (WGS) entry which is preliminary data.</text>
</comment>
<dbReference type="PROSITE" id="PS51776">
    <property type="entry name" value="RH1"/>
    <property type="match status" value="1"/>
</dbReference>
<dbReference type="GO" id="GO:0005078">
    <property type="term" value="F:MAP-kinase scaffold activity"/>
    <property type="evidence" value="ECO:0007669"/>
    <property type="project" value="InterPro"/>
</dbReference>
<comment type="similarity">
    <text evidence="2">Belongs to the JIP scaffold family.</text>
</comment>
<dbReference type="PANTHER" id="PTHR13886">
    <property type="entry name" value="JNK/SAPK-ASSOCIATED PROTEIN"/>
    <property type="match status" value="1"/>
</dbReference>
<dbReference type="GO" id="GO:0008432">
    <property type="term" value="F:JUN kinase binding"/>
    <property type="evidence" value="ECO:0007669"/>
    <property type="project" value="TreeGrafter"/>
</dbReference>
<dbReference type="FunFam" id="1.20.5.1000:FF:000001">
    <property type="entry name" value="C-Jun-amino-terminal kinase-interacting protein 3 isoform X2"/>
    <property type="match status" value="1"/>
</dbReference>
<evidence type="ECO:0000256" key="4">
    <source>
        <dbReference type="ARBA" id="ARBA00023054"/>
    </source>
</evidence>
<dbReference type="InterPro" id="IPR034743">
    <property type="entry name" value="RH1"/>
</dbReference>
<evidence type="ECO:0000256" key="3">
    <source>
        <dbReference type="ARBA" id="ARBA00022490"/>
    </source>
</evidence>
<comment type="subcellular location">
    <subcellularLocation>
        <location evidence="1">Cytoplasm</location>
    </subcellularLocation>
</comment>
<feature type="compositionally biased region" description="Basic and acidic residues" evidence="6">
    <location>
        <begin position="251"/>
        <end position="274"/>
    </location>
</feature>
<dbReference type="InterPro" id="IPR039911">
    <property type="entry name" value="JIP3/JIP4"/>
</dbReference>
<dbReference type="SUPFAM" id="SSF50978">
    <property type="entry name" value="WD40 repeat-like"/>
    <property type="match status" value="1"/>
</dbReference>
<feature type="domain" description="RH2" evidence="8">
    <location>
        <begin position="463"/>
        <end position="532"/>
    </location>
</feature>
<dbReference type="GO" id="GO:0016192">
    <property type="term" value="P:vesicle-mediated transport"/>
    <property type="evidence" value="ECO:0007669"/>
    <property type="project" value="TreeGrafter"/>
</dbReference>
<gene>
    <name evidence="9" type="ORF">DGYR_LOCUS1691</name>
</gene>
<dbReference type="PROSITE" id="PS51777">
    <property type="entry name" value="RH2"/>
    <property type="match status" value="1"/>
</dbReference>
<feature type="region of interest" description="Disordered" evidence="6">
    <location>
        <begin position="243"/>
        <end position="274"/>
    </location>
</feature>
<dbReference type="GO" id="GO:0030159">
    <property type="term" value="F:signaling receptor complex adaptor activity"/>
    <property type="evidence" value="ECO:0007669"/>
    <property type="project" value="TreeGrafter"/>
</dbReference>
<accession>A0A7I8V896</accession>
<dbReference type="Pfam" id="PF09744">
    <property type="entry name" value="RH1"/>
    <property type="match status" value="1"/>
</dbReference>
<dbReference type="Proteomes" id="UP000549394">
    <property type="component" value="Unassembled WGS sequence"/>
</dbReference>
<dbReference type="EMBL" id="CAJFCJ010000002">
    <property type="protein sequence ID" value="CAD5112570.1"/>
    <property type="molecule type" value="Genomic_DNA"/>
</dbReference>
<feature type="region of interest" description="Disordered" evidence="6">
    <location>
        <begin position="883"/>
        <end position="906"/>
    </location>
</feature>
<feature type="coiled-coil region" evidence="5">
    <location>
        <begin position="387"/>
        <end position="491"/>
    </location>
</feature>
<dbReference type="InterPro" id="IPR034744">
    <property type="entry name" value="RH2"/>
</dbReference>
<evidence type="ECO:0000256" key="1">
    <source>
        <dbReference type="ARBA" id="ARBA00004496"/>
    </source>
</evidence>
<dbReference type="Pfam" id="PF16471">
    <property type="entry name" value="JIP_LZII"/>
    <property type="match status" value="1"/>
</dbReference>
<dbReference type="GO" id="GO:0019894">
    <property type="term" value="F:kinesin binding"/>
    <property type="evidence" value="ECO:0007669"/>
    <property type="project" value="TreeGrafter"/>
</dbReference>
<reference evidence="9 10" key="1">
    <citation type="submission" date="2020-08" db="EMBL/GenBank/DDBJ databases">
        <authorList>
            <person name="Hejnol A."/>
        </authorList>
    </citation>
    <scope>NUCLEOTIDE SEQUENCE [LARGE SCALE GENOMIC DNA]</scope>
</reference>
<dbReference type="PANTHER" id="PTHR13886:SF4">
    <property type="entry name" value="JNK-INTERACTING PROTEIN 3"/>
    <property type="match status" value="1"/>
</dbReference>
<evidence type="ECO:0000259" key="7">
    <source>
        <dbReference type="PROSITE" id="PS51776"/>
    </source>
</evidence>
<sequence length="1271" mass="143172">MEKDSEETVYLTDSDAHVMSERVRTLASTVYKEFEKMITKYDEDVVQSLMPLVVGILESLDNAYTEKQEQEVDLELYKEDNEQLLTQYEREKQLRKTVEQKQLELEDNFEDERKEMDDKVETLESNVRMLELKAKNVQDHVMRLEDKESELKKEYSKLHDRYTELFKTHMEYMEKTKFLMTGDRIVDSSITVKKSQMTLPQLRPVNAQLGLYSTDLPAGSDVGKTPDGYPGSITPLERTKPITSLHNEMQNVEKSETEETEKEPIANDSKQPIDCESYEKDRLSGNDESFSEKNDSTEIIKKFELLKSNDEMHVLVSSDVLLSGDDLPSPENIDIQSGKHKLQTSNVGYEEVVHASPKVDEENIDIAGMGKEVENLILENTELLTTKNALNVVKDDLIAKVDELTSEQEILREEINSLQNVKEKLNKRVSELEGEVKKSREEIEKLKTSNAEDKEEELPTGQRKRFTRVEMARVLTERNQYKERLMELQEAVRWTEMLRASKEHPELAGNKQSQEKRSGLWHIFSSMFSSKAQNKKAILPSASIRFSAPSSSVKPVGDPNKEERELMEESLGNKAKAFDFLQEEDVAKKQKEHSKRLRSYAKKDDGRIQAYGWSLSNKVTAKDLTTKGGQNNSQVSVPYPIHYGSLIDDDSAMKVSCAAAVKLGGGKTRDGGCIVGASIFYSGEKTEGKEETEKRDSQGNNDKKNENKDNEELEKINKELKDYDEYTAIEERLSSLVWIATYNGKESKVKVIDANKPSETIQTFTCSQKSQIICMTSVPGTLKTDYSSIDNIKVNLTADKLPAKSSASPTPSATKPNTEPKIGNITFVHCATGQKETNDEGEQEQEQDQSNPPADSAPNSSEIQASVAAVKRAIHALSVYKEEKEPSLSREMTASTSSIEMSPTHGPKYDATREFCKEDDYGWNLAESEAEKLSSLLPTMWLGFSNGNVYVHSSIKNWHKRIHSVKLPDAVVQIAYVRGRAFIALADGTVAVFHRTEDGQWNMKEYHLLDVGKPHCAVRCLVVVNAGRHVWCGYKNKVLVVDSNTLEVLNTFEVHPRRESQVRQMAHLGDGVWISIRLDSTLRLFHSHTHQHLQDIDMEPYVEMMLGSGRLGFSFVRVTSLLLASQRLWVGTGNGVIVSIPISSQQQQRKVITSGSSRGTPGGVIRVYGDPQTDKLSPASFIPYCTMAQAQVSFHGHRDRVIFFISVPGQKVSGLSAASSSSPGRRAKKNELVLSGGEGYVDFRLEESLESENSKHDKSNLIVWQVFQSKN</sequence>
<feature type="region of interest" description="Disordered" evidence="6">
    <location>
        <begin position="802"/>
        <end position="864"/>
    </location>
</feature>
<feature type="compositionally biased region" description="Polar residues" evidence="6">
    <location>
        <begin position="890"/>
        <end position="901"/>
    </location>
</feature>
<dbReference type="OrthoDB" id="10256043at2759"/>
<evidence type="ECO:0000256" key="5">
    <source>
        <dbReference type="SAM" id="Coils"/>
    </source>
</evidence>
<dbReference type="Gene3D" id="1.20.5.1000">
    <property type="entry name" value="arf6 gtpase in complex with a specific effector, jip4"/>
    <property type="match status" value="1"/>
</dbReference>
<keyword evidence="10" id="KW-1185">Reference proteome</keyword>
<evidence type="ECO:0000313" key="9">
    <source>
        <dbReference type="EMBL" id="CAD5112570.1"/>
    </source>
</evidence>
<proteinExistence type="inferred from homology"/>
<feature type="region of interest" description="Disordered" evidence="6">
    <location>
        <begin position="218"/>
        <end position="237"/>
    </location>
</feature>
<feature type="domain" description="RH1" evidence="7">
    <location>
        <begin position="6"/>
        <end position="94"/>
    </location>
</feature>
<keyword evidence="3" id="KW-0963">Cytoplasm</keyword>
<dbReference type="Pfam" id="PF19056">
    <property type="entry name" value="WD40_2"/>
    <property type="match status" value="1"/>
</dbReference>
<feature type="coiled-coil region" evidence="5">
    <location>
        <begin position="60"/>
        <end position="161"/>
    </location>
</feature>
<dbReference type="InterPro" id="IPR015943">
    <property type="entry name" value="WD40/YVTN_repeat-like_dom_sf"/>
</dbReference>
<dbReference type="InterPro" id="IPR032486">
    <property type="entry name" value="JIP_LZII"/>
</dbReference>
<dbReference type="GO" id="GO:0005737">
    <property type="term" value="C:cytoplasm"/>
    <property type="evidence" value="ECO:0007669"/>
    <property type="project" value="UniProtKB-SubCell"/>
</dbReference>
<keyword evidence="4 5" id="KW-0175">Coiled coil</keyword>